<organism evidence="3 4">
    <name type="scientific">Fictibacillus arsenicus</name>
    <dbReference type="NCBI Taxonomy" id="255247"/>
    <lineage>
        <taxon>Bacteria</taxon>
        <taxon>Bacillati</taxon>
        <taxon>Bacillota</taxon>
        <taxon>Bacilli</taxon>
        <taxon>Bacillales</taxon>
        <taxon>Fictibacillaceae</taxon>
        <taxon>Fictibacillus</taxon>
    </lineage>
</organism>
<dbReference type="OrthoDB" id="396512at2"/>
<accession>A0A1B1Z407</accession>
<dbReference type="EMBL" id="CP016761">
    <property type="protein sequence ID" value="ANX12086.1"/>
    <property type="molecule type" value="Genomic_DNA"/>
</dbReference>
<dbReference type="SUPFAM" id="SSF53448">
    <property type="entry name" value="Nucleotide-diphospho-sugar transferases"/>
    <property type="match status" value="1"/>
</dbReference>
<reference evidence="3 4" key="1">
    <citation type="submission" date="2016-08" db="EMBL/GenBank/DDBJ databases">
        <title>Complete genome sequence of Fictibacillus arsenicus G25-54, a strain with toxicity to nematodes and a potential arsenic-resistance activity.</title>
        <authorList>
            <person name="Zheng Z."/>
        </authorList>
    </citation>
    <scope>NUCLEOTIDE SEQUENCE [LARGE SCALE GENOMIC DNA]</scope>
    <source>
        <strain evidence="3 4">G25-54</strain>
    </source>
</reference>
<dbReference type="InterPro" id="IPR001173">
    <property type="entry name" value="Glyco_trans_2-like"/>
</dbReference>
<dbReference type="KEGG" id="far:ABE41_008710"/>
<dbReference type="InterPro" id="IPR029044">
    <property type="entry name" value="Nucleotide-diphossugar_trans"/>
</dbReference>
<evidence type="ECO:0000256" key="1">
    <source>
        <dbReference type="ARBA" id="ARBA00006739"/>
    </source>
</evidence>
<evidence type="ECO:0000313" key="3">
    <source>
        <dbReference type="EMBL" id="ANX12086.1"/>
    </source>
</evidence>
<dbReference type="RefSeq" id="WP_066288892.1">
    <property type="nucleotide sequence ID" value="NZ_CP016761.1"/>
</dbReference>
<evidence type="ECO:0000259" key="2">
    <source>
        <dbReference type="Pfam" id="PF00535"/>
    </source>
</evidence>
<proteinExistence type="inferred from homology"/>
<comment type="similarity">
    <text evidence="1">Belongs to the glycosyltransferase 2 family.</text>
</comment>
<name>A0A1B1Z407_9BACL</name>
<dbReference type="STRING" id="255247.ABE41_008710"/>
<dbReference type="GO" id="GO:0016758">
    <property type="term" value="F:hexosyltransferase activity"/>
    <property type="evidence" value="ECO:0007669"/>
    <property type="project" value="UniProtKB-ARBA"/>
</dbReference>
<dbReference type="PANTHER" id="PTHR22916">
    <property type="entry name" value="GLYCOSYLTRANSFERASE"/>
    <property type="match status" value="1"/>
</dbReference>
<dbReference type="Gene3D" id="3.90.550.10">
    <property type="entry name" value="Spore Coat Polysaccharide Biosynthesis Protein SpsA, Chain A"/>
    <property type="match status" value="1"/>
</dbReference>
<evidence type="ECO:0000313" key="4">
    <source>
        <dbReference type="Proteomes" id="UP000077412"/>
    </source>
</evidence>
<protein>
    <recommendedName>
        <fullName evidence="2">Glycosyltransferase 2-like domain-containing protein</fullName>
    </recommendedName>
</protein>
<feature type="domain" description="Glycosyltransferase 2-like" evidence="2">
    <location>
        <begin position="9"/>
        <end position="158"/>
    </location>
</feature>
<dbReference type="Proteomes" id="UP000077412">
    <property type="component" value="Chromosome"/>
</dbReference>
<gene>
    <name evidence="3" type="ORF">ABE41_008710</name>
</gene>
<keyword evidence="4" id="KW-1185">Reference proteome</keyword>
<dbReference type="AlphaFoldDB" id="A0A1B1Z407"/>
<dbReference type="PANTHER" id="PTHR22916:SF3">
    <property type="entry name" value="UDP-GLCNAC:BETAGAL BETA-1,3-N-ACETYLGLUCOSAMINYLTRANSFERASE-LIKE PROTEIN 1"/>
    <property type="match status" value="1"/>
</dbReference>
<dbReference type="Pfam" id="PF00535">
    <property type="entry name" value="Glycos_transf_2"/>
    <property type="match status" value="1"/>
</dbReference>
<sequence>MTVTDPLVSVIIPFYNCRYIGQSIESVLKQTYSNIELIVVNDGSTEHQHLITPYLSRVVYIEKANKGAASALNEGIKKAKGEYLVWLSSDDIINPFKIEYQLKFMKSRNSFICFTNFNKVDKDNQIIKYNSGIHYKSNLEIIIAFKTYNPINGCTVMMSKKVVDTIGYFNEALRYTQDYEFWMRVAFHFPIDYYHITLTNQRIHEEMGTKRHLSEILNEFKIVNNNYKKSLEELIRKMQGA</sequence>